<protein>
    <recommendedName>
        <fullName evidence="10">BCCT family transporter</fullName>
    </recommendedName>
</protein>
<evidence type="ECO:0000313" key="9">
    <source>
        <dbReference type="Proteomes" id="UP000273252"/>
    </source>
</evidence>
<sequence length="546" mass="59031">MSSTIEQNIRDDESSSSASIIQNFNTTTIIANIIFVLAITFCFIVFPDFSLTVAEGISTWVGDTFTSAILWWAFLTLGLAFYFTISKYGAIKMGEGSPDYSTIQYIVLMGFAGFGSGTMYWAFLEWAAYADSPARGLASQSVQAYEWAVPYAIHHWGLVGWGIFSVTAIPVMYYFYHKNINSLKLGDIIVHMSPNKRIGKIIGTALNTAYPTILIITLVTVPALGVPVLSGAMASAFGFTDGFILKATIITAIIVILAISCLLGLEKGLSRICSFGGYGLGLLLVFITMFGPTQFIMDTTTGAVGHWIQNFIAMSFYTDSIGGSGFSQSWTVFFWGYWATYIPLMAVFITKVSKGRTIRNILACSMIGGTAGLTLLFGVTSSFMMNMQLNDIVPVIDMLNDGQGTHAIALALGSLPLSGIAMTIFLFTTAMLLISTLDSAAFTMACNTQKTLDENANPSRILKIVWAAVLVLVPLALIATGASMQAIQSSIYVLVVPMAALGAYMCYCAVHVLQRDFGHLSRDEIEKMYLDAPAIESNILTPAVAD</sequence>
<feature type="transmembrane region" description="Helical" evidence="7">
    <location>
        <begin position="277"/>
        <end position="297"/>
    </location>
</feature>
<feature type="transmembrane region" description="Helical" evidence="7">
    <location>
        <begin position="243"/>
        <end position="265"/>
    </location>
</feature>
<evidence type="ECO:0000256" key="5">
    <source>
        <dbReference type="ARBA" id="ARBA00022989"/>
    </source>
</evidence>
<comment type="subcellular location">
    <subcellularLocation>
        <location evidence="1">Cell membrane</location>
        <topology evidence="1">Multi-pass membrane protein</topology>
    </subcellularLocation>
</comment>
<feature type="transmembrane region" description="Helical" evidence="7">
    <location>
        <begin position="464"/>
        <end position="484"/>
    </location>
</feature>
<feature type="transmembrane region" description="Helical" evidence="7">
    <location>
        <begin position="29"/>
        <end position="49"/>
    </location>
</feature>
<keyword evidence="6 7" id="KW-0472">Membrane</keyword>
<dbReference type="Proteomes" id="UP000273252">
    <property type="component" value="Unassembled WGS sequence"/>
</dbReference>
<feature type="transmembrane region" description="Helical" evidence="7">
    <location>
        <begin position="490"/>
        <end position="513"/>
    </location>
</feature>
<dbReference type="Pfam" id="PF02028">
    <property type="entry name" value="BCCT"/>
    <property type="match status" value="1"/>
</dbReference>
<dbReference type="PANTHER" id="PTHR30047:SF12">
    <property type="entry name" value="BCCT-FAMILY TRANSPORTER"/>
    <property type="match status" value="1"/>
</dbReference>
<feature type="transmembrane region" description="Helical" evidence="7">
    <location>
        <begin position="201"/>
        <end position="223"/>
    </location>
</feature>
<dbReference type="GO" id="GO:0022857">
    <property type="term" value="F:transmembrane transporter activity"/>
    <property type="evidence" value="ECO:0007669"/>
    <property type="project" value="InterPro"/>
</dbReference>
<gene>
    <name evidence="8" type="ORF">DZ860_21650</name>
</gene>
<reference evidence="8 9" key="1">
    <citation type="submission" date="2018-08" db="EMBL/GenBank/DDBJ databases">
        <title>Vibrio isolated from the Eastern China Marginal Seas.</title>
        <authorList>
            <person name="Li Y."/>
        </authorList>
    </citation>
    <scope>NUCLEOTIDE SEQUENCE [LARGE SCALE GENOMIC DNA]</scope>
    <source>
        <strain evidence="8 9">BEI233</strain>
    </source>
</reference>
<dbReference type="InterPro" id="IPR000060">
    <property type="entry name" value="BCCT_transptr"/>
</dbReference>
<dbReference type="GO" id="GO:0005886">
    <property type="term" value="C:plasma membrane"/>
    <property type="evidence" value="ECO:0007669"/>
    <property type="project" value="UniProtKB-SubCell"/>
</dbReference>
<evidence type="ECO:0008006" key="10">
    <source>
        <dbReference type="Google" id="ProtNLM"/>
    </source>
</evidence>
<proteinExistence type="predicted"/>
<accession>A0A3A6QCY3</accession>
<evidence type="ECO:0000256" key="4">
    <source>
        <dbReference type="ARBA" id="ARBA00022692"/>
    </source>
</evidence>
<feature type="transmembrane region" description="Helical" evidence="7">
    <location>
        <begin position="153"/>
        <end position="176"/>
    </location>
</feature>
<dbReference type="AlphaFoldDB" id="A0A3A6QCY3"/>
<organism evidence="8 9">
    <name type="scientific">Vibrio sinensis</name>
    <dbReference type="NCBI Taxonomy" id="2302434"/>
    <lineage>
        <taxon>Bacteria</taxon>
        <taxon>Pseudomonadati</taxon>
        <taxon>Pseudomonadota</taxon>
        <taxon>Gammaproteobacteria</taxon>
        <taxon>Vibrionales</taxon>
        <taxon>Vibrionaceae</taxon>
        <taxon>Vibrio</taxon>
    </lineage>
</organism>
<evidence type="ECO:0000256" key="3">
    <source>
        <dbReference type="ARBA" id="ARBA00022475"/>
    </source>
</evidence>
<keyword evidence="3" id="KW-1003">Cell membrane</keyword>
<dbReference type="OrthoDB" id="9775735at2"/>
<dbReference type="EMBL" id="QVMU01000034">
    <property type="protein sequence ID" value="RJX65361.1"/>
    <property type="molecule type" value="Genomic_DNA"/>
</dbReference>
<feature type="transmembrane region" description="Helical" evidence="7">
    <location>
        <begin position="332"/>
        <end position="349"/>
    </location>
</feature>
<name>A0A3A6QCY3_9VIBR</name>
<feature type="transmembrane region" description="Helical" evidence="7">
    <location>
        <begin position="69"/>
        <end position="90"/>
    </location>
</feature>
<dbReference type="PANTHER" id="PTHR30047">
    <property type="entry name" value="HIGH-AFFINITY CHOLINE TRANSPORT PROTEIN-RELATED"/>
    <property type="match status" value="1"/>
</dbReference>
<feature type="transmembrane region" description="Helical" evidence="7">
    <location>
        <begin position="102"/>
        <end position="123"/>
    </location>
</feature>
<feature type="transmembrane region" description="Helical" evidence="7">
    <location>
        <begin position="361"/>
        <end position="387"/>
    </location>
</feature>
<comment type="caution">
    <text evidence="8">The sequence shown here is derived from an EMBL/GenBank/DDBJ whole genome shotgun (WGS) entry which is preliminary data.</text>
</comment>
<keyword evidence="9" id="KW-1185">Reference proteome</keyword>
<evidence type="ECO:0000256" key="2">
    <source>
        <dbReference type="ARBA" id="ARBA00022448"/>
    </source>
</evidence>
<evidence type="ECO:0000256" key="7">
    <source>
        <dbReference type="SAM" id="Phobius"/>
    </source>
</evidence>
<keyword evidence="2" id="KW-0813">Transport</keyword>
<dbReference type="RefSeq" id="WP_120035174.1">
    <property type="nucleotide sequence ID" value="NZ_QVMU01000034.1"/>
</dbReference>
<keyword evidence="5 7" id="KW-1133">Transmembrane helix</keyword>
<evidence type="ECO:0000256" key="1">
    <source>
        <dbReference type="ARBA" id="ARBA00004651"/>
    </source>
</evidence>
<evidence type="ECO:0000256" key="6">
    <source>
        <dbReference type="ARBA" id="ARBA00023136"/>
    </source>
</evidence>
<evidence type="ECO:0000313" key="8">
    <source>
        <dbReference type="EMBL" id="RJX65361.1"/>
    </source>
</evidence>
<keyword evidence="4 7" id="KW-0812">Transmembrane</keyword>
<feature type="transmembrane region" description="Helical" evidence="7">
    <location>
        <begin position="407"/>
        <end position="434"/>
    </location>
</feature>